<organism evidence="2 3">
    <name type="scientific">Parahaliea mediterranea</name>
    <dbReference type="NCBI Taxonomy" id="651086"/>
    <lineage>
        <taxon>Bacteria</taxon>
        <taxon>Pseudomonadati</taxon>
        <taxon>Pseudomonadota</taxon>
        <taxon>Gammaproteobacteria</taxon>
        <taxon>Cellvibrionales</taxon>
        <taxon>Halieaceae</taxon>
        <taxon>Parahaliea</taxon>
    </lineage>
</organism>
<dbReference type="InterPro" id="IPR007462">
    <property type="entry name" value="COV1-like"/>
</dbReference>
<dbReference type="PANTHER" id="PTHR31876:SF26">
    <property type="entry name" value="PROTEIN LIKE COV 2"/>
    <property type="match status" value="1"/>
</dbReference>
<evidence type="ECO:0000256" key="1">
    <source>
        <dbReference type="SAM" id="Phobius"/>
    </source>
</evidence>
<gene>
    <name evidence="2" type="ORF">JYP50_17115</name>
</gene>
<accession>A0A939IN94</accession>
<feature type="transmembrane region" description="Helical" evidence="1">
    <location>
        <begin position="49"/>
        <end position="73"/>
    </location>
</feature>
<keyword evidence="3" id="KW-1185">Reference proteome</keyword>
<feature type="transmembrane region" description="Helical" evidence="1">
    <location>
        <begin position="7"/>
        <end position="29"/>
    </location>
</feature>
<reference evidence="2" key="1">
    <citation type="submission" date="2021-02" db="EMBL/GenBank/DDBJ databases">
        <title>PHA producing bacteria isolated from coastal sediment in Guangdong, Shenzhen.</title>
        <authorList>
            <person name="Zheng W."/>
            <person name="Yu S."/>
            <person name="Huang Y."/>
        </authorList>
    </citation>
    <scope>NUCLEOTIDE SEQUENCE</scope>
    <source>
        <strain evidence="2">TN14-10</strain>
    </source>
</reference>
<dbReference type="EMBL" id="JAFKCZ010000014">
    <property type="protein sequence ID" value="MBN7798330.1"/>
    <property type="molecule type" value="Genomic_DNA"/>
</dbReference>
<protein>
    <submittedName>
        <fullName evidence="2">DUF502 domain-containing protein</fullName>
    </submittedName>
</protein>
<keyword evidence="1" id="KW-0812">Transmembrane</keyword>
<keyword evidence="1" id="KW-0472">Membrane</keyword>
<dbReference type="Proteomes" id="UP000664303">
    <property type="component" value="Unassembled WGS sequence"/>
</dbReference>
<keyword evidence="1" id="KW-1133">Transmembrane helix</keyword>
<name>A0A939IN94_9GAMM</name>
<proteinExistence type="predicted"/>
<evidence type="ECO:0000313" key="2">
    <source>
        <dbReference type="EMBL" id="MBN7798330.1"/>
    </source>
</evidence>
<sequence>MKRIFTLALQGLAAVLPVALTIYLVYWLLHTMESVAGKVLLLLIPEAWYFQGMGVLSAFLALVLVGILVKVYIIRHLFRMGEALLGRTPLIKSVFGAIKDFMRMFAPGERQNAESVVLVEIQDNTHLIGFITGRQTAANLFPDSSEEMVAVYLPMSYQIGGYTLYLESRRLKPLDISVEEGMRIALTGGIQGGSGTTR</sequence>
<dbReference type="RefSeq" id="WP_206561778.1">
    <property type="nucleotide sequence ID" value="NZ_JAFKCZ010000014.1"/>
</dbReference>
<comment type="caution">
    <text evidence="2">The sequence shown here is derived from an EMBL/GenBank/DDBJ whole genome shotgun (WGS) entry which is preliminary data.</text>
</comment>
<dbReference type="AlphaFoldDB" id="A0A939IN94"/>
<dbReference type="PANTHER" id="PTHR31876">
    <property type="entry name" value="COV-LIKE PROTEIN 1"/>
    <property type="match status" value="1"/>
</dbReference>
<dbReference type="Pfam" id="PF04367">
    <property type="entry name" value="DUF502"/>
    <property type="match status" value="1"/>
</dbReference>
<evidence type="ECO:0000313" key="3">
    <source>
        <dbReference type="Proteomes" id="UP000664303"/>
    </source>
</evidence>